<evidence type="ECO:0000256" key="4">
    <source>
        <dbReference type="ARBA" id="ARBA00022801"/>
    </source>
</evidence>
<evidence type="ECO:0000256" key="1">
    <source>
        <dbReference type="ARBA" id="ARBA00010243"/>
    </source>
</evidence>
<dbReference type="Proteomes" id="UP000199701">
    <property type="component" value="Unassembled WGS sequence"/>
</dbReference>
<feature type="domain" description="MPN" evidence="7">
    <location>
        <begin position="25"/>
        <end position="148"/>
    </location>
</feature>
<evidence type="ECO:0000256" key="6">
    <source>
        <dbReference type="ARBA" id="ARBA00023049"/>
    </source>
</evidence>
<comment type="similarity">
    <text evidence="1">Belongs to the UPF0758 family.</text>
</comment>
<keyword evidence="5" id="KW-0862">Zinc</keyword>
<dbReference type="InterPro" id="IPR001405">
    <property type="entry name" value="UPF0758"/>
</dbReference>
<evidence type="ECO:0000256" key="5">
    <source>
        <dbReference type="ARBA" id="ARBA00022833"/>
    </source>
</evidence>
<dbReference type="AlphaFoldDB" id="A0A1I0Q192"/>
<evidence type="ECO:0000313" key="9">
    <source>
        <dbReference type="Proteomes" id="UP000199701"/>
    </source>
</evidence>
<dbReference type="STRING" id="99656.SAMN05421659_106187"/>
<organism evidence="8 9">
    <name type="scientific">[Clostridium] fimetarium</name>
    <dbReference type="NCBI Taxonomy" id="99656"/>
    <lineage>
        <taxon>Bacteria</taxon>
        <taxon>Bacillati</taxon>
        <taxon>Bacillota</taxon>
        <taxon>Clostridia</taxon>
        <taxon>Lachnospirales</taxon>
        <taxon>Lachnospiraceae</taxon>
    </lineage>
</organism>
<dbReference type="GO" id="GO:0046872">
    <property type="term" value="F:metal ion binding"/>
    <property type="evidence" value="ECO:0007669"/>
    <property type="project" value="UniProtKB-KW"/>
</dbReference>
<sequence length="148" mass="16447">MHGKRFSLIHTEIVKEKSLIYKERIIDSPKAAADFAAAFFKGSDREKVYIACLDAKGEIVSMELISVGTVDKALIGIAEVFKTAIMQNASKILLMHFHPSGSTKPSTNDILVTKRVKEVGELMGINLADHIIIGDEDNYYSFTREETL</sequence>
<dbReference type="EMBL" id="FOJI01000006">
    <property type="protein sequence ID" value="SEW20297.1"/>
    <property type="molecule type" value="Genomic_DNA"/>
</dbReference>
<evidence type="ECO:0000313" key="8">
    <source>
        <dbReference type="EMBL" id="SEW20297.1"/>
    </source>
</evidence>
<dbReference type="GO" id="GO:0008237">
    <property type="term" value="F:metallopeptidase activity"/>
    <property type="evidence" value="ECO:0007669"/>
    <property type="project" value="UniProtKB-KW"/>
</dbReference>
<dbReference type="Pfam" id="PF04002">
    <property type="entry name" value="RadC"/>
    <property type="match status" value="1"/>
</dbReference>
<protein>
    <submittedName>
        <fullName evidence="8">DNA repair protein RadC</fullName>
    </submittedName>
</protein>
<keyword evidence="2" id="KW-0645">Protease</keyword>
<dbReference type="GO" id="GO:0006508">
    <property type="term" value="P:proteolysis"/>
    <property type="evidence" value="ECO:0007669"/>
    <property type="project" value="UniProtKB-KW"/>
</dbReference>
<dbReference type="PANTHER" id="PTHR30471:SF3">
    <property type="entry name" value="UPF0758 PROTEIN YEES-RELATED"/>
    <property type="match status" value="1"/>
</dbReference>
<keyword evidence="9" id="KW-1185">Reference proteome</keyword>
<gene>
    <name evidence="8" type="ORF">SAMN05421659_106187</name>
</gene>
<reference evidence="8 9" key="1">
    <citation type="submission" date="2016-10" db="EMBL/GenBank/DDBJ databases">
        <authorList>
            <person name="de Groot N.N."/>
        </authorList>
    </citation>
    <scope>NUCLEOTIDE SEQUENCE [LARGE SCALE GENOMIC DNA]</scope>
    <source>
        <strain evidence="8 9">DSM 9179</strain>
    </source>
</reference>
<dbReference type="PANTHER" id="PTHR30471">
    <property type="entry name" value="DNA REPAIR PROTEIN RADC"/>
    <property type="match status" value="1"/>
</dbReference>
<accession>A0A1I0Q192</accession>
<dbReference type="Gene3D" id="3.40.140.10">
    <property type="entry name" value="Cytidine Deaminase, domain 2"/>
    <property type="match status" value="1"/>
</dbReference>
<name>A0A1I0Q192_9FIRM</name>
<keyword evidence="6" id="KW-0482">Metalloprotease</keyword>
<dbReference type="PROSITE" id="PS50249">
    <property type="entry name" value="MPN"/>
    <property type="match status" value="1"/>
</dbReference>
<keyword evidence="4" id="KW-0378">Hydrolase</keyword>
<keyword evidence="3" id="KW-0479">Metal-binding</keyword>
<dbReference type="OrthoDB" id="9804482at2"/>
<dbReference type="CDD" id="cd08071">
    <property type="entry name" value="MPN_DUF2466"/>
    <property type="match status" value="1"/>
</dbReference>
<dbReference type="RefSeq" id="WP_092453390.1">
    <property type="nucleotide sequence ID" value="NZ_FOJI01000006.1"/>
</dbReference>
<evidence type="ECO:0000256" key="3">
    <source>
        <dbReference type="ARBA" id="ARBA00022723"/>
    </source>
</evidence>
<dbReference type="InterPro" id="IPR037518">
    <property type="entry name" value="MPN"/>
</dbReference>
<evidence type="ECO:0000259" key="7">
    <source>
        <dbReference type="PROSITE" id="PS50249"/>
    </source>
</evidence>
<dbReference type="InterPro" id="IPR025657">
    <property type="entry name" value="RadC_JAB"/>
</dbReference>
<evidence type="ECO:0000256" key="2">
    <source>
        <dbReference type="ARBA" id="ARBA00022670"/>
    </source>
</evidence>
<proteinExistence type="inferred from homology"/>